<name>A0A8J6B5J3_9EUKA</name>
<reference evidence="4" key="1">
    <citation type="submission" date="2021-05" db="EMBL/GenBank/DDBJ databases">
        <title>A free-living protist that lacks canonical eukaryotic 1 DNA replication and segregation systems.</title>
        <authorList>
            <person name="Salas-Leiva D.E."/>
            <person name="Tromer E.C."/>
            <person name="Curtis B.A."/>
            <person name="Jerlstrom-Hultqvist J."/>
            <person name="Kolisko M."/>
            <person name="Yi Z."/>
            <person name="Salas-Leiva J.S."/>
            <person name="Gallot-Lavallee L."/>
            <person name="Kops G.J.P.L."/>
            <person name="Archibald J.M."/>
            <person name="Simpson A.G.B."/>
            <person name="Roger A.J."/>
        </authorList>
    </citation>
    <scope>NUCLEOTIDE SEQUENCE</scope>
    <source>
        <strain evidence="4">BICM</strain>
    </source>
</reference>
<dbReference type="PROSITE" id="PS00678">
    <property type="entry name" value="WD_REPEATS_1"/>
    <property type="match status" value="1"/>
</dbReference>
<dbReference type="AlphaFoldDB" id="A0A8J6B5J3"/>
<dbReference type="InterPro" id="IPR001680">
    <property type="entry name" value="WD40_rpt"/>
</dbReference>
<dbReference type="PROSITE" id="PS50082">
    <property type="entry name" value="WD_REPEATS_2"/>
    <property type="match status" value="1"/>
</dbReference>
<evidence type="ECO:0000313" key="4">
    <source>
        <dbReference type="EMBL" id="KAG9394729.1"/>
    </source>
</evidence>
<dbReference type="SMART" id="SM00320">
    <property type="entry name" value="WD40"/>
    <property type="match status" value="4"/>
</dbReference>
<gene>
    <name evidence="4" type="ORF">J8273_3702</name>
</gene>
<keyword evidence="2" id="KW-0677">Repeat</keyword>
<dbReference type="EMBL" id="JAHDYR010000013">
    <property type="protein sequence ID" value="KAG9394729.1"/>
    <property type="molecule type" value="Genomic_DNA"/>
</dbReference>
<dbReference type="Gene3D" id="2.130.10.10">
    <property type="entry name" value="YVTN repeat-like/Quinoprotein amine dehydrogenase"/>
    <property type="match status" value="2"/>
</dbReference>
<feature type="repeat" description="WD" evidence="3">
    <location>
        <begin position="675"/>
        <end position="703"/>
    </location>
</feature>
<organism evidence="4 5">
    <name type="scientific">Carpediemonas membranifera</name>
    <dbReference type="NCBI Taxonomy" id="201153"/>
    <lineage>
        <taxon>Eukaryota</taxon>
        <taxon>Metamonada</taxon>
        <taxon>Carpediemonas-like organisms</taxon>
        <taxon>Carpediemonas</taxon>
    </lineage>
</organism>
<proteinExistence type="predicted"/>
<dbReference type="Pfam" id="PF00400">
    <property type="entry name" value="WD40"/>
    <property type="match status" value="2"/>
</dbReference>
<keyword evidence="5" id="KW-1185">Reference proteome</keyword>
<dbReference type="InterPro" id="IPR036322">
    <property type="entry name" value="WD40_repeat_dom_sf"/>
</dbReference>
<evidence type="ECO:0000256" key="1">
    <source>
        <dbReference type="ARBA" id="ARBA00022574"/>
    </source>
</evidence>
<dbReference type="OrthoDB" id="20669at2759"/>
<dbReference type="Proteomes" id="UP000717585">
    <property type="component" value="Unassembled WGS sequence"/>
</dbReference>
<dbReference type="SUPFAM" id="SSF50969">
    <property type="entry name" value="YVTN repeat-like/Quinoprotein amine dehydrogenase"/>
    <property type="match status" value="1"/>
</dbReference>
<dbReference type="InterPro" id="IPR019775">
    <property type="entry name" value="WD40_repeat_CS"/>
</dbReference>
<dbReference type="InterPro" id="IPR042411">
    <property type="entry name" value="WDR27"/>
</dbReference>
<dbReference type="InterPro" id="IPR011044">
    <property type="entry name" value="Quino_amine_DH_bsu"/>
</dbReference>
<keyword evidence="1 3" id="KW-0853">WD repeat</keyword>
<evidence type="ECO:0000256" key="2">
    <source>
        <dbReference type="ARBA" id="ARBA00022737"/>
    </source>
</evidence>
<dbReference type="SUPFAM" id="SSF50978">
    <property type="entry name" value="WD40 repeat-like"/>
    <property type="match status" value="1"/>
</dbReference>
<sequence length="789" mass="84689">MASDETIVDMASCNGFFIILYDSGAISITHDKLPDSPALYLEGTRFVKIAAALHPNRSLAILLAAITDGGDIHQYTVGRNCITTSSLPPCSYGSLPETPPYRTLAYCTFTVDSRRLLVCADHFIHVFETILTDTSEDCEKEISQTLILQKDSNAASLVSYTFSITATTFLALHEDGEVSLWSLEEERLLAVNRDCINKRLCLGAACNNKVVVIDDLGDLFVFNYYQSSGTATPLVLIARTELRRYCYTTEPAPETQTDAPRRVTGDFTWQAVKDLPEQPTLPLSLLPLRMAVCHVPQTRPDSFDTHVALIATETHLIGFDVYSLLPVLVEEIEMSAAMLFDSLTLTTVDFSGSVVRRDLTSSLAVPDEGHALSRSSEGYPVDSVLSLIRPVTTGAKTGKKRPGTAVKNKPVTFGKNIRSSGYTKDKPVMTMFGKKPKTAKKTPPRPEEYPIGPISFEAGFRSASHVHPVRSVRFSADGQTLAVGSQGAIDLHRLDTRGRVMSSSSITHAKPVNSLGWLGSSFVAVAQDTAVTVYHAKGALKSLVAFLPAGERGRQPVQAVLFPKPDVVGPEPTPVVCSSAGASLFITKLKLVLKTDDLDRRPSSTAAKLGEIRLDGTISAMAMPNFAYSHHIVAACGKTLSVVDLSGKEGAVSIRIPDAHDRPIDCVEVPNSRTHPHPDTILTSSRDGLVKLWDTRAPACVAALSIGVGSTSPCGAPAQFSPCGRYVVSGSDSGVDIHDIRFAASVDRLVVARGGHVSAVDWSPLSPLFVAGTSGASADNEGVYSFVSQ</sequence>
<comment type="caution">
    <text evidence="4">The sequence shown here is derived from an EMBL/GenBank/DDBJ whole genome shotgun (WGS) entry which is preliminary data.</text>
</comment>
<dbReference type="PANTHER" id="PTHR44525">
    <property type="entry name" value="WD REPEAT-CONTAINING PROTEIN 27"/>
    <property type="match status" value="1"/>
</dbReference>
<evidence type="ECO:0000256" key="3">
    <source>
        <dbReference type="PROSITE-ProRule" id="PRU00221"/>
    </source>
</evidence>
<protein>
    <submittedName>
        <fullName evidence="4">WD domain, G-beta repeat</fullName>
    </submittedName>
</protein>
<dbReference type="InterPro" id="IPR015943">
    <property type="entry name" value="WD40/YVTN_repeat-like_dom_sf"/>
</dbReference>
<evidence type="ECO:0000313" key="5">
    <source>
        <dbReference type="Proteomes" id="UP000717585"/>
    </source>
</evidence>
<accession>A0A8J6B5J3</accession>
<dbReference type="PANTHER" id="PTHR44525:SF1">
    <property type="entry name" value="WD REPEAT-CONTAINING PROTEIN 27"/>
    <property type="match status" value="1"/>
</dbReference>